<evidence type="ECO:0000313" key="2">
    <source>
        <dbReference type="Proteomes" id="UP000325081"/>
    </source>
</evidence>
<name>A0A5A7RG51_STRAF</name>
<organism evidence="1 2">
    <name type="scientific">Striga asiatica</name>
    <name type="common">Asiatic witchweed</name>
    <name type="synonym">Buchnera asiatica</name>
    <dbReference type="NCBI Taxonomy" id="4170"/>
    <lineage>
        <taxon>Eukaryota</taxon>
        <taxon>Viridiplantae</taxon>
        <taxon>Streptophyta</taxon>
        <taxon>Embryophyta</taxon>
        <taxon>Tracheophyta</taxon>
        <taxon>Spermatophyta</taxon>
        <taxon>Magnoliopsida</taxon>
        <taxon>eudicotyledons</taxon>
        <taxon>Gunneridae</taxon>
        <taxon>Pentapetalae</taxon>
        <taxon>asterids</taxon>
        <taxon>lamiids</taxon>
        <taxon>Lamiales</taxon>
        <taxon>Orobanchaceae</taxon>
        <taxon>Buchnereae</taxon>
        <taxon>Striga</taxon>
    </lineage>
</organism>
<protein>
    <submittedName>
        <fullName evidence="1">Thioredoxin superfamily protein</fullName>
    </submittedName>
</protein>
<evidence type="ECO:0000313" key="1">
    <source>
        <dbReference type="EMBL" id="GER56172.1"/>
    </source>
</evidence>
<dbReference type="Proteomes" id="UP000325081">
    <property type="component" value="Unassembled WGS sequence"/>
</dbReference>
<gene>
    <name evidence="1" type="ORF">STAS_33893</name>
</gene>
<comment type="caution">
    <text evidence="1">The sequence shown here is derived from an EMBL/GenBank/DDBJ whole genome shotgun (WGS) entry which is preliminary data.</text>
</comment>
<sequence length="139" mass="15974">MEEFTGTARSQSKGNVFHNYLDRNLPTILVYYNGAVKATRVGIQILVVGAPLKILSHLVLHNHVVLNDGQGGEQSKERPYLLESGRSLWRGLRGTIKMMMMTDLRVTDNHLVSDRVIYFAEYVPEIKEYWLEKLKNIKE</sequence>
<accession>A0A5A7RG51</accession>
<dbReference type="EMBL" id="BKCP01012514">
    <property type="protein sequence ID" value="GER56172.1"/>
    <property type="molecule type" value="Genomic_DNA"/>
</dbReference>
<proteinExistence type="predicted"/>
<keyword evidence="2" id="KW-1185">Reference proteome</keyword>
<dbReference type="AlphaFoldDB" id="A0A5A7RG51"/>
<reference evidence="2" key="1">
    <citation type="journal article" date="2019" name="Curr. Biol.">
        <title>Genome Sequence of Striga asiatica Provides Insight into the Evolution of Plant Parasitism.</title>
        <authorList>
            <person name="Yoshida S."/>
            <person name="Kim S."/>
            <person name="Wafula E.K."/>
            <person name="Tanskanen J."/>
            <person name="Kim Y.M."/>
            <person name="Honaas L."/>
            <person name="Yang Z."/>
            <person name="Spallek T."/>
            <person name="Conn C.E."/>
            <person name="Ichihashi Y."/>
            <person name="Cheong K."/>
            <person name="Cui S."/>
            <person name="Der J.P."/>
            <person name="Gundlach H."/>
            <person name="Jiao Y."/>
            <person name="Hori C."/>
            <person name="Ishida J.K."/>
            <person name="Kasahara H."/>
            <person name="Kiba T."/>
            <person name="Kim M.S."/>
            <person name="Koo N."/>
            <person name="Laohavisit A."/>
            <person name="Lee Y.H."/>
            <person name="Lumba S."/>
            <person name="McCourt P."/>
            <person name="Mortimer J.C."/>
            <person name="Mutuku J.M."/>
            <person name="Nomura T."/>
            <person name="Sasaki-Sekimoto Y."/>
            <person name="Seto Y."/>
            <person name="Wang Y."/>
            <person name="Wakatake T."/>
            <person name="Sakakibara H."/>
            <person name="Demura T."/>
            <person name="Yamaguchi S."/>
            <person name="Yoneyama K."/>
            <person name="Manabe R.I."/>
            <person name="Nelson D.C."/>
            <person name="Schulman A.H."/>
            <person name="Timko M.P."/>
            <person name="dePamphilis C.W."/>
            <person name="Choi D."/>
            <person name="Shirasu K."/>
        </authorList>
    </citation>
    <scope>NUCLEOTIDE SEQUENCE [LARGE SCALE GENOMIC DNA]</scope>
    <source>
        <strain evidence="2">cv. UVA1</strain>
    </source>
</reference>